<keyword evidence="4" id="KW-1185">Reference proteome</keyword>
<sequence>MSKRRKILTELEIAEMMQNISDIDSETDSDSDSDSDTIIYSDHKESSESCDDEDITDICMPSTSKASTSPWSSTVENLTQLPFKAVPGLKVDDSVAEEIDFFRHYFDDTVMKLITEQTNLYQRSIYPEDASGARSSNYLPVTEEEMFVFFALTILIGIIKKPKIKMYFSTNPMLATPFFNSVMSRDRYVAILRCLHFASSDAKKIGKLQPVLDKIIENFKSAYTPERNISIDESLLLWKGRLGFRQYVPAKRSRYGIKLYKLCESKSGYIYNFIIYTGKDTVLKETLGLYGERVVKSLLEELSGQGYHLYIDRFFMSPSLADELFGLQTNTCGTVMRRRKGMPENFPPAQMKSVRCWFCRKRT</sequence>
<dbReference type="Proteomes" id="UP000807504">
    <property type="component" value="Unassembled WGS sequence"/>
</dbReference>
<dbReference type="PANTHER" id="PTHR46599">
    <property type="entry name" value="PIGGYBAC TRANSPOSABLE ELEMENT-DERIVED PROTEIN 4"/>
    <property type="match status" value="1"/>
</dbReference>
<feature type="compositionally biased region" description="Acidic residues" evidence="1">
    <location>
        <begin position="23"/>
        <end position="35"/>
    </location>
</feature>
<protein>
    <submittedName>
        <fullName evidence="3">PiggyBac transposable element-derived protein like</fullName>
    </submittedName>
</protein>
<dbReference type="PANTHER" id="PTHR46599:SF3">
    <property type="entry name" value="PIGGYBAC TRANSPOSABLE ELEMENT-DERIVED PROTEIN 4"/>
    <property type="match status" value="1"/>
</dbReference>
<gene>
    <name evidence="3" type="ORF">HNY73_022567</name>
</gene>
<feature type="domain" description="PiggyBac transposable element-derived protein" evidence="2">
    <location>
        <begin position="99"/>
        <end position="352"/>
    </location>
</feature>
<dbReference type="AlphaFoldDB" id="A0A8T0E3N2"/>
<reference evidence="3" key="2">
    <citation type="submission" date="2020-06" db="EMBL/GenBank/DDBJ databases">
        <authorList>
            <person name="Sheffer M."/>
        </authorList>
    </citation>
    <scope>NUCLEOTIDE SEQUENCE</scope>
</reference>
<evidence type="ECO:0000256" key="1">
    <source>
        <dbReference type="SAM" id="MobiDB-lite"/>
    </source>
</evidence>
<evidence type="ECO:0000313" key="4">
    <source>
        <dbReference type="Proteomes" id="UP000807504"/>
    </source>
</evidence>
<name>A0A8T0E3N2_ARGBR</name>
<evidence type="ECO:0000313" key="3">
    <source>
        <dbReference type="EMBL" id="KAF8764501.1"/>
    </source>
</evidence>
<comment type="caution">
    <text evidence="3">The sequence shown here is derived from an EMBL/GenBank/DDBJ whole genome shotgun (WGS) entry which is preliminary data.</text>
</comment>
<proteinExistence type="predicted"/>
<dbReference type="InterPro" id="IPR029526">
    <property type="entry name" value="PGBD"/>
</dbReference>
<dbReference type="EMBL" id="JABXBU010002231">
    <property type="protein sequence ID" value="KAF8764501.1"/>
    <property type="molecule type" value="Genomic_DNA"/>
</dbReference>
<accession>A0A8T0E3N2</accession>
<reference evidence="3" key="1">
    <citation type="journal article" date="2020" name="bioRxiv">
        <title>Chromosome-level reference genome of the European wasp spider Argiope bruennichi: a resource for studies on range expansion and evolutionary adaptation.</title>
        <authorList>
            <person name="Sheffer M.M."/>
            <person name="Hoppe A."/>
            <person name="Krehenwinkel H."/>
            <person name="Uhl G."/>
            <person name="Kuss A.W."/>
            <person name="Jensen L."/>
            <person name="Jensen C."/>
            <person name="Gillespie R.G."/>
            <person name="Hoff K.J."/>
            <person name="Prost S."/>
        </authorList>
    </citation>
    <scope>NUCLEOTIDE SEQUENCE</scope>
</reference>
<dbReference type="Pfam" id="PF13843">
    <property type="entry name" value="DDE_Tnp_1_7"/>
    <property type="match status" value="1"/>
</dbReference>
<feature type="region of interest" description="Disordered" evidence="1">
    <location>
        <begin position="20"/>
        <end position="56"/>
    </location>
</feature>
<evidence type="ECO:0000259" key="2">
    <source>
        <dbReference type="Pfam" id="PF13843"/>
    </source>
</evidence>
<organism evidence="3 4">
    <name type="scientific">Argiope bruennichi</name>
    <name type="common">Wasp spider</name>
    <name type="synonym">Aranea bruennichi</name>
    <dbReference type="NCBI Taxonomy" id="94029"/>
    <lineage>
        <taxon>Eukaryota</taxon>
        <taxon>Metazoa</taxon>
        <taxon>Ecdysozoa</taxon>
        <taxon>Arthropoda</taxon>
        <taxon>Chelicerata</taxon>
        <taxon>Arachnida</taxon>
        <taxon>Araneae</taxon>
        <taxon>Araneomorphae</taxon>
        <taxon>Entelegynae</taxon>
        <taxon>Araneoidea</taxon>
        <taxon>Araneidae</taxon>
        <taxon>Argiope</taxon>
    </lineage>
</organism>